<dbReference type="RefSeq" id="WP_205258858.1">
    <property type="nucleotide sequence ID" value="NZ_JAERWK010000002.1"/>
</dbReference>
<sequence>MPESVADRVVPAAAGWSSRRTPERCAWCGRELVVSAGVGRRRRYCAQACRQRAYEHRHALERGQLPPDAWVLSGAERDDLADRLFAVRCAAEDVATAVAEGADAEELQALSDRVVEAARTAERLR</sequence>
<name>A0A938YDS3_9ACTN</name>
<gene>
    <name evidence="1" type="ORF">JL106_01250</name>
</gene>
<dbReference type="Proteomes" id="UP000663792">
    <property type="component" value="Unassembled WGS sequence"/>
</dbReference>
<evidence type="ECO:0008006" key="3">
    <source>
        <dbReference type="Google" id="ProtNLM"/>
    </source>
</evidence>
<proteinExistence type="predicted"/>
<protein>
    <recommendedName>
        <fullName evidence="3">FCS-type domain-containing protein</fullName>
    </recommendedName>
</protein>
<organism evidence="1 2">
    <name type="scientific">Nakamurella leprariae</name>
    <dbReference type="NCBI Taxonomy" id="2803911"/>
    <lineage>
        <taxon>Bacteria</taxon>
        <taxon>Bacillati</taxon>
        <taxon>Actinomycetota</taxon>
        <taxon>Actinomycetes</taxon>
        <taxon>Nakamurellales</taxon>
        <taxon>Nakamurellaceae</taxon>
        <taxon>Nakamurella</taxon>
    </lineage>
</organism>
<comment type="caution">
    <text evidence="1">The sequence shown here is derived from an EMBL/GenBank/DDBJ whole genome shotgun (WGS) entry which is preliminary data.</text>
</comment>
<reference evidence="1" key="1">
    <citation type="submission" date="2021-01" db="EMBL/GenBank/DDBJ databases">
        <title>YIM 132084 draft genome.</title>
        <authorList>
            <person name="An D."/>
        </authorList>
    </citation>
    <scope>NUCLEOTIDE SEQUENCE</scope>
    <source>
        <strain evidence="1">YIM 132084</strain>
    </source>
</reference>
<evidence type="ECO:0000313" key="1">
    <source>
        <dbReference type="EMBL" id="MBM9465903.1"/>
    </source>
</evidence>
<accession>A0A938YDS3</accession>
<dbReference type="AlphaFoldDB" id="A0A938YDS3"/>
<keyword evidence="2" id="KW-1185">Reference proteome</keyword>
<evidence type="ECO:0000313" key="2">
    <source>
        <dbReference type="Proteomes" id="UP000663792"/>
    </source>
</evidence>
<dbReference type="EMBL" id="JAERWK010000002">
    <property type="protein sequence ID" value="MBM9465903.1"/>
    <property type="molecule type" value="Genomic_DNA"/>
</dbReference>